<geneLocation type="plasmid" evidence="1">
    <name>pVV8</name>
</geneLocation>
<name>G9MB72_THET8</name>
<dbReference type="GO" id="GO:0015716">
    <property type="term" value="P:organic phosphonate transport"/>
    <property type="evidence" value="ECO:0007669"/>
    <property type="project" value="InterPro"/>
</dbReference>
<dbReference type="InterPro" id="IPR009609">
    <property type="entry name" value="Phosphonate_metab_PhnG"/>
</dbReference>
<accession>G9MB72</accession>
<dbReference type="EMBL" id="AB677526">
    <property type="protein sequence ID" value="BAL42534.1"/>
    <property type="molecule type" value="Genomic_DNA"/>
</dbReference>
<gene>
    <name evidence="1" type="primary">TTHV019</name>
</gene>
<evidence type="ECO:0000313" key="1">
    <source>
        <dbReference type="EMBL" id="BAL42534.1"/>
    </source>
</evidence>
<keyword evidence="1" id="KW-0614">Plasmid</keyword>
<proteinExistence type="predicted"/>
<dbReference type="RefSeq" id="WP_014677594.1">
    <property type="nucleotide sequence ID" value="NC_017767.1"/>
</dbReference>
<dbReference type="Pfam" id="PF06754">
    <property type="entry name" value="PhnG"/>
    <property type="match status" value="1"/>
</dbReference>
<reference evidence="1" key="1">
    <citation type="journal article" date="2012" name="Extremophiles">
        <title>The third plasmid pVV8 from Thermus thermophilus HB8: isolation, characterization, and sequence determination.</title>
        <authorList>
            <person name="Ohtani N."/>
            <person name="Tomita M."/>
            <person name="Itaya M."/>
        </authorList>
    </citation>
    <scope>NUCLEOTIDE SEQUENCE</scope>
    <source>
        <strain evidence="1">HB8</strain>
    </source>
</reference>
<protein>
    <submittedName>
        <fullName evidence="1">Phosphonate metabolism protein, PhnG</fullName>
    </submittedName>
</protein>
<sequence>MDELEILGALAGAPMEVLRALRARVSPGLGKGRVVREGPALVPLPFRDSRRGTLFYLGEALVYEVWLRFPDKGVEGYGATLGPDRERARALAILDAALALGLEREALERAARDALKAREEEDRRLWSWVESTRLEVETL</sequence>
<dbReference type="GO" id="GO:0019634">
    <property type="term" value="P:organic phosphonate metabolic process"/>
    <property type="evidence" value="ECO:0007669"/>
    <property type="project" value="InterPro"/>
</dbReference>
<dbReference type="AlphaFoldDB" id="G9MB72"/>
<organism evidence="1">
    <name type="scientific">Thermus thermophilus (strain ATCC 27634 / DSM 579 / HB8)</name>
    <dbReference type="NCBI Taxonomy" id="300852"/>
    <lineage>
        <taxon>Bacteria</taxon>
        <taxon>Thermotogati</taxon>
        <taxon>Deinococcota</taxon>
        <taxon>Deinococci</taxon>
        <taxon>Thermales</taxon>
        <taxon>Thermaceae</taxon>
        <taxon>Thermus</taxon>
    </lineage>
</organism>